<feature type="region of interest" description="Disordered" evidence="1">
    <location>
        <begin position="1"/>
        <end position="72"/>
    </location>
</feature>
<evidence type="ECO:0000313" key="3">
    <source>
        <dbReference type="Proteomes" id="UP001589798"/>
    </source>
</evidence>
<dbReference type="RefSeq" id="WP_379486779.1">
    <property type="nucleotide sequence ID" value="NZ_JBHLWK010000010.1"/>
</dbReference>
<comment type="caution">
    <text evidence="2">The sequence shown here is derived from an EMBL/GenBank/DDBJ whole genome shotgun (WGS) entry which is preliminary data.</text>
</comment>
<organism evidence="2 3">
    <name type="scientific">Novosphingobium soli</name>
    <dbReference type="NCBI Taxonomy" id="574956"/>
    <lineage>
        <taxon>Bacteria</taxon>
        <taxon>Pseudomonadati</taxon>
        <taxon>Pseudomonadota</taxon>
        <taxon>Alphaproteobacteria</taxon>
        <taxon>Sphingomonadales</taxon>
        <taxon>Sphingomonadaceae</taxon>
        <taxon>Novosphingobium</taxon>
    </lineage>
</organism>
<gene>
    <name evidence="2" type="ORF">ACFFJC_06965</name>
</gene>
<keyword evidence="3" id="KW-1185">Reference proteome</keyword>
<proteinExistence type="predicted"/>
<dbReference type="EMBL" id="JBHLWK010000010">
    <property type="protein sequence ID" value="MFC0204011.1"/>
    <property type="molecule type" value="Genomic_DNA"/>
</dbReference>
<evidence type="ECO:0000256" key="1">
    <source>
        <dbReference type="SAM" id="MobiDB-lite"/>
    </source>
</evidence>
<name>A0ABV6CVH3_9SPHN</name>
<feature type="compositionally biased region" description="Basic and acidic residues" evidence="1">
    <location>
        <begin position="1"/>
        <end position="18"/>
    </location>
</feature>
<evidence type="ECO:0000313" key="2">
    <source>
        <dbReference type="EMBL" id="MFC0204011.1"/>
    </source>
</evidence>
<sequence length="72" mass="8342">MHDIDKDDRGPNPKEPLETPRGTFGDARPDEYHDPRARPGHKPEKVEDRPLVNKVKPEDYPEAERRDGDVTR</sequence>
<feature type="compositionally biased region" description="Basic and acidic residues" evidence="1">
    <location>
        <begin position="27"/>
        <end position="72"/>
    </location>
</feature>
<accession>A0ABV6CVH3</accession>
<dbReference type="Proteomes" id="UP001589798">
    <property type="component" value="Unassembled WGS sequence"/>
</dbReference>
<protein>
    <submittedName>
        <fullName evidence="2">Uncharacterized protein</fullName>
    </submittedName>
</protein>
<reference evidence="2 3" key="1">
    <citation type="submission" date="2024-09" db="EMBL/GenBank/DDBJ databases">
        <authorList>
            <person name="Sun Q."/>
            <person name="Mori K."/>
        </authorList>
    </citation>
    <scope>NUCLEOTIDE SEQUENCE [LARGE SCALE GENOMIC DNA]</scope>
    <source>
        <strain evidence="2 3">CCM 7706</strain>
    </source>
</reference>